<name>A0A5J4RGD5_9ZZZZ</name>
<dbReference type="AlphaFoldDB" id="A0A5J4RGD5"/>
<accession>A0A5J4RGD5</accession>
<proteinExistence type="predicted"/>
<reference evidence="1" key="1">
    <citation type="submission" date="2019-03" db="EMBL/GenBank/DDBJ databases">
        <title>Single cell metagenomics reveals metabolic interactions within the superorganism composed of flagellate Streblomastix strix and complex community of Bacteroidetes bacteria on its surface.</title>
        <authorList>
            <person name="Treitli S.C."/>
            <person name="Kolisko M."/>
            <person name="Husnik F."/>
            <person name="Keeling P."/>
            <person name="Hampl V."/>
        </authorList>
    </citation>
    <scope>NUCLEOTIDE SEQUENCE</scope>
    <source>
        <strain evidence="1">STM</strain>
    </source>
</reference>
<protein>
    <submittedName>
        <fullName evidence="1">Uncharacterized protein</fullName>
    </submittedName>
</protein>
<comment type="caution">
    <text evidence="1">The sequence shown here is derived from an EMBL/GenBank/DDBJ whole genome shotgun (WGS) entry which is preliminary data.</text>
</comment>
<evidence type="ECO:0000313" key="1">
    <source>
        <dbReference type="EMBL" id="KAA6333166.1"/>
    </source>
</evidence>
<dbReference type="EMBL" id="SNRY01001147">
    <property type="protein sequence ID" value="KAA6333166.1"/>
    <property type="molecule type" value="Genomic_DNA"/>
</dbReference>
<organism evidence="1">
    <name type="scientific">termite gut metagenome</name>
    <dbReference type="NCBI Taxonomy" id="433724"/>
    <lineage>
        <taxon>unclassified sequences</taxon>
        <taxon>metagenomes</taxon>
        <taxon>organismal metagenomes</taxon>
    </lineage>
</organism>
<sequence length="80" mass="9391">MQDEELIVYDILDKLKSSVPDVDKKIVLRNDEVIIGNFNFFDFEGLPSVLKTYKFDIIEMKKDSITVKKKDNIIYFSPKD</sequence>
<gene>
    <name evidence="1" type="ORF">EZS27_018393</name>
</gene>